<feature type="compositionally biased region" description="Low complexity" evidence="1">
    <location>
        <begin position="328"/>
        <end position="344"/>
    </location>
</feature>
<feature type="compositionally biased region" description="Low complexity" evidence="1">
    <location>
        <begin position="382"/>
        <end position="399"/>
    </location>
</feature>
<dbReference type="EMBL" id="OU892290">
    <property type="protein sequence ID" value="CAG9763762.1"/>
    <property type="molecule type" value="Genomic_DNA"/>
</dbReference>
<feature type="region of interest" description="Disordered" evidence="1">
    <location>
        <begin position="280"/>
        <end position="399"/>
    </location>
</feature>
<proteinExistence type="predicted"/>
<feature type="region of interest" description="Disordered" evidence="1">
    <location>
        <begin position="22"/>
        <end position="51"/>
    </location>
</feature>
<organism evidence="2 3">
    <name type="scientific">Ceutorhynchus assimilis</name>
    <name type="common">cabbage seed weevil</name>
    <dbReference type="NCBI Taxonomy" id="467358"/>
    <lineage>
        <taxon>Eukaryota</taxon>
        <taxon>Metazoa</taxon>
        <taxon>Ecdysozoa</taxon>
        <taxon>Arthropoda</taxon>
        <taxon>Hexapoda</taxon>
        <taxon>Insecta</taxon>
        <taxon>Pterygota</taxon>
        <taxon>Neoptera</taxon>
        <taxon>Endopterygota</taxon>
        <taxon>Coleoptera</taxon>
        <taxon>Polyphaga</taxon>
        <taxon>Cucujiformia</taxon>
        <taxon>Curculionidae</taxon>
        <taxon>Ceutorhynchinae</taxon>
        <taxon>Ceutorhynchus</taxon>
    </lineage>
</organism>
<keyword evidence="3" id="KW-1185">Reference proteome</keyword>
<evidence type="ECO:0000313" key="3">
    <source>
        <dbReference type="Proteomes" id="UP001152799"/>
    </source>
</evidence>
<accession>A0A9N9MFF1</accession>
<evidence type="ECO:0000256" key="1">
    <source>
        <dbReference type="SAM" id="MobiDB-lite"/>
    </source>
</evidence>
<dbReference type="AlphaFoldDB" id="A0A9N9MFF1"/>
<dbReference type="OrthoDB" id="93664at2759"/>
<name>A0A9N9MFF1_9CUCU</name>
<dbReference type="Proteomes" id="UP001152799">
    <property type="component" value="Chromosome 14"/>
</dbReference>
<feature type="compositionally biased region" description="Polar residues" evidence="1">
    <location>
        <begin position="345"/>
        <end position="378"/>
    </location>
</feature>
<sequence>MMMVLPPFPKILINNSGPCRTESNLPRSINQTCKPEPKKTSSRRQYSSETYTSLHPNIKQIRKPFILIYRSLDEKGHTGPTIWGIGALGHWSIGADAPMPASHGCSRGECGSTNVFNGLSVPCGDGNAVPTANDNTIQIQAGLDNNWSTGGVTHTVADTVVNDEDNEISSSYFSSTKLPNYTSKKTTPYGNHEETTMRYAESYPPPILQISVSNAPVGYTPLPTIQRPMFRPKPPKPTDENYILIPTLTHESNKPNKTEDDEAVAIESVNLINHSTSSRPLTTFSYVSSSTPSDRKSTSKKPPSTSYVYSTTIPPRRTESTTNRKPIKSTISSSITSSKPPSTSYVYSSTFRPTSSKPNNVYSSTSRPNTVAHSTFASTPEGFPGSSTPSFVSSSSYGPSTTSSHIAGPGFTVTSQPIGHYSSYPTPAPTVIVLGPISEDSDKDDGYILASSSSRPTLPTRIGDMAAKAISFSSITEKRPSSSRGLVVKFLIVWNHPKTAMLGAYFCI</sequence>
<evidence type="ECO:0000313" key="2">
    <source>
        <dbReference type="EMBL" id="CAG9763762.1"/>
    </source>
</evidence>
<feature type="compositionally biased region" description="Polar residues" evidence="1">
    <location>
        <begin position="22"/>
        <end position="33"/>
    </location>
</feature>
<protein>
    <submittedName>
        <fullName evidence="2">Uncharacterized protein</fullName>
    </submittedName>
</protein>
<reference evidence="2" key="1">
    <citation type="submission" date="2022-01" db="EMBL/GenBank/DDBJ databases">
        <authorList>
            <person name="King R."/>
        </authorList>
    </citation>
    <scope>NUCLEOTIDE SEQUENCE</scope>
</reference>
<gene>
    <name evidence="2" type="ORF">CEUTPL_LOCUS4418</name>
</gene>